<name>A0A026WSK5_OOCBI</name>
<dbReference type="Proteomes" id="UP000053097">
    <property type="component" value="Unassembled WGS sequence"/>
</dbReference>
<evidence type="ECO:0000313" key="1">
    <source>
        <dbReference type="EMBL" id="EZA59017.1"/>
    </source>
</evidence>
<gene>
    <name evidence="1" type="ORF">X777_16977</name>
</gene>
<evidence type="ECO:0000313" key="2">
    <source>
        <dbReference type="Proteomes" id="UP000053097"/>
    </source>
</evidence>
<dbReference type="AlphaFoldDB" id="A0A026WSK5"/>
<organism evidence="1 2">
    <name type="scientific">Ooceraea biroi</name>
    <name type="common">Clonal raider ant</name>
    <name type="synonym">Cerapachys biroi</name>
    <dbReference type="NCBI Taxonomy" id="2015173"/>
    <lineage>
        <taxon>Eukaryota</taxon>
        <taxon>Metazoa</taxon>
        <taxon>Ecdysozoa</taxon>
        <taxon>Arthropoda</taxon>
        <taxon>Hexapoda</taxon>
        <taxon>Insecta</taxon>
        <taxon>Pterygota</taxon>
        <taxon>Neoptera</taxon>
        <taxon>Endopterygota</taxon>
        <taxon>Hymenoptera</taxon>
        <taxon>Apocrita</taxon>
        <taxon>Aculeata</taxon>
        <taxon>Formicoidea</taxon>
        <taxon>Formicidae</taxon>
        <taxon>Dorylinae</taxon>
        <taxon>Ooceraea</taxon>
    </lineage>
</organism>
<dbReference type="EMBL" id="KK107111">
    <property type="protein sequence ID" value="EZA59017.1"/>
    <property type="molecule type" value="Genomic_DNA"/>
</dbReference>
<reference evidence="1 2" key="1">
    <citation type="journal article" date="2014" name="Curr. Biol.">
        <title>The genome of the clonal raider ant Cerapachys biroi.</title>
        <authorList>
            <person name="Oxley P.R."/>
            <person name="Ji L."/>
            <person name="Fetter-Pruneda I."/>
            <person name="McKenzie S.K."/>
            <person name="Li C."/>
            <person name="Hu H."/>
            <person name="Zhang G."/>
            <person name="Kronauer D.J."/>
        </authorList>
    </citation>
    <scope>NUCLEOTIDE SEQUENCE [LARGE SCALE GENOMIC DNA]</scope>
</reference>
<keyword evidence="2" id="KW-1185">Reference proteome</keyword>
<accession>A0A026WSK5</accession>
<proteinExistence type="predicted"/>
<protein>
    <submittedName>
        <fullName evidence="1">Uncharacterized protein</fullName>
    </submittedName>
</protein>
<sequence>MRLYPWPAIELPWYIPAIRCKLKKGLLCRARTGTCLPWTTLYICRAPEPGRSMSNRKAPLSLTIRSCSANSSCSPRDPFWDAGGVQNYKSVSKACLGDAKRACL</sequence>